<dbReference type="InterPro" id="IPR000209">
    <property type="entry name" value="Peptidase_S8/S53_dom"/>
</dbReference>
<dbReference type="InterPro" id="IPR022398">
    <property type="entry name" value="Peptidase_S8_His-AS"/>
</dbReference>
<dbReference type="InterPro" id="IPR041469">
    <property type="entry name" value="Subtilisin-like_FN3"/>
</dbReference>
<dbReference type="SUPFAM" id="SSF52743">
    <property type="entry name" value="Subtilisin-like"/>
    <property type="match status" value="1"/>
</dbReference>
<dbReference type="CDD" id="cd02120">
    <property type="entry name" value="PA_subtilisin_like"/>
    <property type="match status" value="1"/>
</dbReference>
<feature type="domain" description="Peptidase S8/S53" evidence="8">
    <location>
        <begin position="83"/>
        <end position="550"/>
    </location>
</feature>
<reference evidence="12" key="1">
    <citation type="submission" date="2022-06" db="EMBL/GenBank/DDBJ databases">
        <title>Uncovering the hologenomic basis of an extraordinary plant invasion.</title>
        <authorList>
            <person name="Bieker V.C."/>
            <person name="Martin M.D."/>
            <person name="Gilbert T."/>
            <person name="Hodgins K."/>
            <person name="Battlay P."/>
            <person name="Petersen B."/>
            <person name="Wilson J."/>
        </authorList>
    </citation>
    <scope>NUCLEOTIDE SEQUENCE</scope>
    <source>
        <strain evidence="12">AA19_3_7</strain>
        <tissue evidence="12">Leaf</tissue>
    </source>
</reference>
<sequence>MIRKRNAVVHNYRNSFLGFAAHLTKEEASDIARQPGVVSVFPDPILKLHTTRSWDFLKYQTSVETYFRRGGYKYNNSSSNAASDIIIGVMDTGIWPESESFTDEGFGPIPSKWKGTCMQSDDFTTANCNRKLIGARYYKAGGALNSPRDGHGHGTHVASTAAGNTIHNASYYGIAEGSAKGGFPGSRIASYRICGVSGCSGSNILAAFDDAIEDGVDILSLSLGGSAADGPNFQKDPVAIGSFHAAEKGITVVCSAGNSGPSSGSVVNIAPWILTVAASSIDRDFQADITLADNTGGGINFGELQRSPVYPLLYGNTAKINSSNENNARNCKPDSLDKDKVKGSIVVCETEEGRSSAKQKLALVKKLGAVGMVFVNDDARAVASSYGSFPMATVNRDDGKKIISYAQSERNPMATISPTVSVTEYKPAPVVPYFSARGPSFATKDILKASPFYPDVAAPGVAILASWRDNDSVAKLVGKNSPLFYIISGTSMSCPHVSGLAAMIKSQNPNWSPSAIRSAIMTTASQTNNMKNPITTNTGSLATPYDFGAGEVSPNPLHPGLVYETEPTDYLHFLCNIGYNITTIKQISSTVPTNFTCHTNPNTHNLISNMNYPSIAISKFNGTETSVNRTVTNVGIGYMCYKASVEAPNALEVKVVPSVLKFMDGNKQLSYQVIFKSQVGFDVDVFGAIIWSNDRYRVRSPFVVSSK</sequence>
<dbReference type="InterPro" id="IPR010259">
    <property type="entry name" value="S8pro/Inhibitor_I9"/>
</dbReference>
<dbReference type="InterPro" id="IPR015500">
    <property type="entry name" value="Peptidase_S8_subtilisin-rel"/>
</dbReference>
<dbReference type="AlphaFoldDB" id="A0AAD5BS08"/>
<dbReference type="PROSITE" id="PS00138">
    <property type="entry name" value="SUBTILASE_SER"/>
    <property type="match status" value="1"/>
</dbReference>
<comment type="similarity">
    <text evidence="1 7">Belongs to the peptidase S8 family.</text>
</comment>
<keyword evidence="13" id="KW-1185">Reference proteome</keyword>
<feature type="domain" description="PA" evidence="9">
    <location>
        <begin position="328"/>
        <end position="402"/>
    </location>
</feature>
<evidence type="ECO:0000259" key="8">
    <source>
        <dbReference type="Pfam" id="PF00082"/>
    </source>
</evidence>
<dbReference type="Gene3D" id="3.40.50.200">
    <property type="entry name" value="Peptidase S8/S53 domain"/>
    <property type="match status" value="1"/>
</dbReference>
<dbReference type="InterPro" id="IPR034197">
    <property type="entry name" value="Peptidases_S8_3"/>
</dbReference>
<evidence type="ECO:0000256" key="1">
    <source>
        <dbReference type="ARBA" id="ARBA00011073"/>
    </source>
</evidence>
<dbReference type="InterPro" id="IPR003137">
    <property type="entry name" value="PA_domain"/>
</dbReference>
<dbReference type="GO" id="GO:0006508">
    <property type="term" value="P:proteolysis"/>
    <property type="evidence" value="ECO:0007669"/>
    <property type="project" value="UniProtKB-KW"/>
</dbReference>
<dbReference type="InterPro" id="IPR037045">
    <property type="entry name" value="S8pro/Inhibitor_I9_sf"/>
</dbReference>
<dbReference type="PROSITE" id="PS00137">
    <property type="entry name" value="SUBTILASE_HIS"/>
    <property type="match status" value="1"/>
</dbReference>
<keyword evidence="5 7" id="KW-0720">Serine protease</keyword>
<organism evidence="12 13">
    <name type="scientific">Ambrosia artemisiifolia</name>
    <name type="common">Common ragweed</name>
    <dbReference type="NCBI Taxonomy" id="4212"/>
    <lineage>
        <taxon>Eukaryota</taxon>
        <taxon>Viridiplantae</taxon>
        <taxon>Streptophyta</taxon>
        <taxon>Embryophyta</taxon>
        <taxon>Tracheophyta</taxon>
        <taxon>Spermatophyta</taxon>
        <taxon>Magnoliopsida</taxon>
        <taxon>eudicotyledons</taxon>
        <taxon>Gunneridae</taxon>
        <taxon>Pentapetalae</taxon>
        <taxon>asterids</taxon>
        <taxon>campanulids</taxon>
        <taxon>Asterales</taxon>
        <taxon>Asteraceae</taxon>
        <taxon>Asteroideae</taxon>
        <taxon>Heliantheae alliance</taxon>
        <taxon>Heliantheae</taxon>
        <taxon>Ambrosia</taxon>
    </lineage>
</organism>
<dbReference type="PROSITE" id="PS51892">
    <property type="entry name" value="SUBTILASE"/>
    <property type="match status" value="1"/>
</dbReference>
<gene>
    <name evidence="12" type="ORF">M8C21_018995</name>
</gene>
<dbReference type="InterPro" id="IPR023828">
    <property type="entry name" value="Peptidase_S8_Ser-AS"/>
</dbReference>
<feature type="active site" description="Charge relay system" evidence="6 7">
    <location>
        <position position="91"/>
    </location>
</feature>
<dbReference type="Pfam" id="PF00082">
    <property type="entry name" value="Peptidase_S8"/>
    <property type="match status" value="1"/>
</dbReference>
<dbReference type="Proteomes" id="UP001206925">
    <property type="component" value="Unassembled WGS sequence"/>
</dbReference>
<evidence type="ECO:0000313" key="13">
    <source>
        <dbReference type="Proteomes" id="UP001206925"/>
    </source>
</evidence>
<dbReference type="FunFam" id="3.40.50.200:FF:000006">
    <property type="entry name" value="Subtilisin-like protease SBT1.5"/>
    <property type="match status" value="1"/>
</dbReference>
<evidence type="ECO:0000259" key="9">
    <source>
        <dbReference type="Pfam" id="PF02225"/>
    </source>
</evidence>
<evidence type="ECO:0000256" key="5">
    <source>
        <dbReference type="ARBA" id="ARBA00022825"/>
    </source>
</evidence>
<dbReference type="Pfam" id="PF02225">
    <property type="entry name" value="PA"/>
    <property type="match status" value="1"/>
</dbReference>
<dbReference type="Gene3D" id="2.60.40.2310">
    <property type="match status" value="1"/>
</dbReference>
<evidence type="ECO:0000313" key="12">
    <source>
        <dbReference type="EMBL" id="KAI7727114.1"/>
    </source>
</evidence>
<dbReference type="InterPro" id="IPR036852">
    <property type="entry name" value="Peptidase_S8/S53_dom_sf"/>
</dbReference>
<evidence type="ECO:0000256" key="2">
    <source>
        <dbReference type="ARBA" id="ARBA00022670"/>
    </source>
</evidence>
<feature type="domain" description="Subtilisin-like protease fibronectin type-III" evidence="11">
    <location>
        <begin position="609"/>
        <end position="704"/>
    </location>
</feature>
<protein>
    <submittedName>
        <fullName evidence="12">Uncharacterized protein</fullName>
    </submittedName>
</protein>
<feature type="active site" description="Charge relay system" evidence="6 7">
    <location>
        <position position="153"/>
    </location>
</feature>
<keyword evidence="3" id="KW-0732">Signal</keyword>
<evidence type="ECO:0000256" key="3">
    <source>
        <dbReference type="ARBA" id="ARBA00022729"/>
    </source>
</evidence>
<dbReference type="PANTHER" id="PTHR10795">
    <property type="entry name" value="PROPROTEIN CONVERTASE SUBTILISIN/KEXIN"/>
    <property type="match status" value="1"/>
</dbReference>
<dbReference type="GO" id="GO:0004252">
    <property type="term" value="F:serine-type endopeptidase activity"/>
    <property type="evidence" value="ECO:0007669"/>
    <property type="project" value="UniProtKB-UniRule"/>
</dbReference>
<proteinExistence type="inferred from homology"/>
<evidence type="ECO:0000256" key="6">
    <source>
        <dbReference type="PIRSR" id="PIRSR615500-1"/>
    </source>
</evidence>
<evidence type="ECO:0000256" key="4">
    <source>
        <dbReference type="ARBA" id="ARBA00022801"/>
    </source>
</evidence>
<keyword evidence="2 7" id="KW-0645">Protease</keyword>
<dbReference type="Pfam" id="PF05922">
    <property type="entry name" value="Inhibitor_I9"/>
    <property type="match status" value="1"/>
</dbReference>
<feature type="domain" description="Inhibitor I9" evidence="10">
    <location>
        <begin position="5"/>
        <end position="49"/>
    </location>
</feature>
<evidence type="ECO:0000259" key="10">
    <source>
        <dbReference type="Pfam" id="PF05922"/>
    </source>
</evidence>
<accession>A0AAD5BS08</accession>
<dbReference type="InterPro" id="IPR045051">
    <property type="entry name" value="SBT"/>
</dbReference>
<comment type="caution">
    <text evidence="12">The sequence shown here is derived from an EMBL/GenBank/DDBJ whole genome shotgun (WGS) entry which is preliminary data.</text>
</comment>
<dbReference type="Pfam" id="PF17766">
    <property type="entry name" value="fn3_6"/>
    <property type="match status" value="1"/>
</dbReference>
<name>A0AAD5BS08_AMBAR</name>
<feature type="active site" description="Charge relay system" evidence="6 7">
    <location>
        <position position="491"/>
    </location>
</feature>
<keyword evidence="4 7" id="KW-0378">Hydrolase</keyword>
<evidence type="ECO:0000256" key="7">
    <source>
        <dbReference type="PROSITE-ProRule" id="PRU01240"/>
    </source>
</evidence>
<dbReference type="CDD" id="cd04852">
    <property type="entry name" value="Peptidases_S8_3"/>
    <property type="match status" value="1"/>
</dbReference>
<dbReference type="PRINTS" id="PR00723">
    <property type="entry name" value="SUBTILISIN"/>
</dbReference>
<dbReference type="Gene3D" id="3.30.70.80">
    <property type="entry name" value="Peptidase S8 propeptide/proteinase inhibitor I9"/>
    <property type="match status" value="1"/>
</dbReference>
<dbReference type="Gene3D" id="3.50.30.30">
    <property type="match status" value="1"/>
</dbReference>
<evidence type="ECO:0000259" key="11">
    <source>
        <dbReference type="Pfam" id="PF17766"/>
    </source>
</evidence>
<dbReference type="EMBL" id="JAMZMK010011439">
    <property type="protein sequence ID" value="KAI7727114.1"/>
    <property type="molecule type" value="Genomic_DNA"/>
</dbReference>